<reference evidence="2 3" key="1">
    <citation type="submission" date="2020-12" db="EMBL/GenBank/DDBJ databases">
        <title>FDA dAtabase for Regulatory Grade micrObial Sequences (FDA-ARGOS): Supporting development and validation of Infectious Disease Dx tests.</title>
        <authorList>
            <person name="Sproer C."/>
            <person name="Gronow S."/>
            <person name="Severitt S."/>
            <person name="Schroder I."/>
            <person name="Tallon L."/>
            <person name="Sadzewicz L."/>
            <person name="Zhao X."/>
            <person name="Boylan J."/>
            <person name="Ott S."/>
            <person name="Bowen H."/>
            <person name="Vavikolanu K."/>
            <person name="Mehta A."/>
            <person name="Aluvathingal J."/>
            <person name="Nadendla S."/>
            <person name="Lowell S."/>
            <person name="Myers T."/>
            <person name="Yan Y."/>
            <person name="Sichtig H."/>
        </authorList>
    </citation>
    <scope>NUCLEOTIDE SEQUENCE [LARGE SCALE GENOMIC DNA]</scope>
    <source>
        <strain evidence="2 3">FDAARGOS_911</strain>
    </source>
</reference>
<protein>
    <submittedName>
        <fullName evidence="2">DUF4230 domain-containing protein</fullName>
    </submittedName>
</protein>
<evidence type="ECO:0000313" key="4">
    <source>
        <dbReference type="Proteomes" id="UP001069145"/>
    </source>
</evidence>
<dbReference type="OrthoDB" id="359931at2"/>
<dbReference type="InterPro" id="IPR025324">
    <property type="entry name" value="DUF4230"/>
</dbReference>
<evidence type="ECO:0000313" key="2">
    <source>
        <dbReference type="EMBL" id="QPS02203.1"/>
    </source>
</evidence>
<dbReference type="EMBL" id="CP065662">
    <property type="protein sequence ID" value="QPS02203.1"/>
    <property type="molecule type" value="Genomic_DNA"/>
</dbReference>
<dbReference type="RefSeq" id="WP_060778558.1">
    <property type="nucleotide sequence ID" value="NZ_CAJHLF010000007.1"/>
</dbReference>
<dbReference type="Pfam" id="PF14014">
    <property type="entry name" value="DUF4230"/>
    <property type="match status" value="1"/>
</dbReference>
<name>A0A0X8FF15_9LACT</name>
<evidence type="ECO:0000313" key="1">
    <source>
        <dbReference type="EMBL" id="MCY3053839.1"/>
    </source>
</evidence>
<organism evidence="2 3">
    <name type="scientific">Aerococcus urinae</name>
    <dbReference type="NCBI Taxonomy" id="1376"/>
    <lineage>
        <taxon>Bacteria</taxon>
        <taxon>Bacillati</taxon>
        <taxon>Bacillota</taxon>
        <taxon>Bacilli</taxon>
        <taxon>Lactobacillales</taxon>
        <taxon>Aerococcaceae</taxon>
        <taxon>Aerococcus</taxon>
    </lineage>
</organism>
<dbReference type="EMBL" id="JAOTML010000009">
    <property type="protein sequence ID" value="MCY3053839.1"/>
    <property type="molecule type" value="Genomic_DNA"/>
</dbReference>
<proteinExistence type="predicted"/>
<keyword evidence="4" id="KW-1185">Reference proteome</keyword>
<dbReference type="AlphaFoldDB" id="A0A0X8FF15"/>
<accession>A0A0X8FF15</accession>
<dbReference type="Proteomes" id="UP000594771">
    <property type="component" value="Chromosome"/>
</dbReference>
<sequence length="197" mass="22465">MRRFKKFLGVLVIILGLLAAAFIGGHYLGKQDSQTEITSELVGNRLEQAKELTTTKYFYTNTASFENQRKFYNWKLPFTTKKFIVSYDGVIHVGIDLSAIDVKVQDQTIDVTLPEVKILSHDIDSDSVKVFDEEASIFNKMTVDDYANFTNEQKKASEEEAKDKGLLEAAKQNTERTIKEILNMDPTIQENYTINVH</sequence>
<dbReference type="KEGG" id="aun:AWM73_06175"/>
<dbReference type="Proteomes" id="UP001069145">
    <property type="component" value="Unassembled WGS sequence"/>
</dbReference>
<reference evidence="1" key="2">
    <citation type="submission" date="2022-09" db="EMBL/GenBank/DDBJ databases">
        <title>Aerococcus urinae taxonomy study.</title>
        <authorList>
            <person name="Christensen J."/>
            <person name="Senneby E."/>
        </authorList>
    </citation>
    <scope>NUCLEOTIDE SEQUENCE</scope>
    <source>
        <strain evidence="1">NLD-066-U95</strain>
    </source>
</reference>
<evidence type="ECO:0000313" key="3">
    <source>
        <dbReference type="Proteomes" id="UP000594771"/>
    </source>
</evidence>
<dbReference type="GeneID" id="35767913"/>
<gene>
    <name evidence="2" type="ORF">I6G68_03860</name>
    <name evidence="1" type="ORF">ODY43_07540</name>
</gene>